<sequence>MKFIERYQVWLHIIGWAVFIGLPFLTLPDFVWNRQDLISIGMAQLLTSAFIITFFYINLRTLTPRLLRDQDTKPFLVVLMGMLLTVVLVKLACYYLFPPSFVTKDPNAEVRAHGPKTPWPFMLSTSISFSFAILVSSLMAVFRYHAKAREEQQQTVLEKVSAELAMLKLQVSPHFLFNTLNNIRWLARQKSDQTEVAVVALAQLLRYMIYQARQDRVPLRQEVQHLQHYIDLQKMRLTDNHSVTFNCEGNVDAYSIEPLLFIPFVENAFKHGFHGQKAGYIQIDLRVTGDKLIFCTENPADASTVTVEPLTQPGEDSGIGIVNIKQRLALHYPGHHTLQLAHEQNVFRVVLTLDLHHEKVALHRY</sequence>
<organism evidence="3 4">
    <name type="scientific">Spirosoma liriopis</name>
    <dbReference type="NCBI Taxonomy" id="2937440"/>
    <lineage>
        <taxon>Bacteria</taxon>
        <taxon>Pseudomonadati</taxon>
        <taxon>Bacteroidota</taxon>
        <taxon>Cytophagia</taxon>
        <taxon>Cytophagales</taxon>
        <taxon>Cytophagaceae</taxon>
        <taxon>Spirosoma</taxon>
    </lineage>
</organism>
<proteinExistence type="predicted"/>
<comment type="caution">
    <text evidence="3">The sequence shown here is derived from an EMBL/GenBank/DDBJ whole genome shotgun (WGS) entry which is preliminary data.</text>
</comment>
<dbReference type="SUPFAM" id="SSF55874">
    <property type="entry name" value="ATPase domain of HSP90 chaperone/DNA topoisomerase II/histidine kinase"/>
    <property type="match status" value="1"/>
</dbReference>
<protein>
    <submittedName>
        <fullName evidence="3">Histidine kinase</fullName>
    </submittedName>
</protein>
<gene>
    <name evidence="3" type="ORF">M0L20_15645</name>
</gene>
<accession>A0ABT0HMA2</accession>
<dbReference type="Proteomes" id="UP001202180">
    <property type="component" value="Unassembled WGS sequence"/>
</dbReference>
<evidence type="ECO:0000259" key="2">
    <source>
        <dbReference type="Pfam" id="PF06580"/>
    </source>
</evidence>
<keyword evidence="3" id="KW-0418">Kinase</keyword>
<feature type="domain" description="Signal transduction histidine kinase internal region" evidence="2">
    <location>
        <begin position="162"/>
        <end position="239"/>
    </location>
</feature>
<dbReference type="EMBL" id="JALPRF010000002">
    <property type="protein sequence ID" value="MCK8493301.1"/>
    <property type="molecule type" value="Genomic_DNA"/>
</dbReference>
<name>A0ABT0HMA2_9BACT</name>
<dbReference type="RefSeq" id="WP_248477868.1">
    <property type="nucleotide sequence ID" value="NZ_JALPRF010000002.1"/>
</dbReference>
<dbReference type="InterPro" id="IPR010559">
    <property type="entry name" value="Sig_transdc_His_kin_internal"/>
</dbReference>
<dbReference type="Pfam" id="PF06580">
    <property type="entry name" value="His_kinase"/>
    <property type="match status" value="1"/>
</dbReference>
<keyword evidence="3" id="KW-0808">Transferase</keyword>
<feature type="transmembrane region" description="Helical" evidence="1">
    <location>
        <begin position="7"/>
        <end position="25"/>
    </location>
</feature>
<dbReference type="InterPro" id="IPR050640">
    <property type="entry name" value="Bact_2-comp_sensor_kinase"/>
</dbReference>
<evidence type="ECO:0000313" key="4">
    <source>
        <dbReference type="Proteomes" id="UP001202180"/>
    </source>
</evidence>
<keyword evidence="1" id="KW-0812">Transmembrane</keyword>
<dbReference type="Gene3D" id="3.30.565.10">
    <property type="entry name" value="Histidine kinase-like ATPase, C-terminal domain"/>
    <property type="match status" value="1"/>
</dbReference>
<feature type="transmembrane region" description="Helical" evidence="1">
    <location>
        <begin position="37"/>
        <end position="57"/>
    </location>
</feature>
<feature type="transmembrane region" description="Helical" evidence="1">
    <location>
        <begin position="117"/>
        <end position="142"/>
    </location>
</feature>
<keyword evidence="1" id="KW-1133">Transmembrane helix</keyword>
<reference evidence="3 4" key="1">
    <citation type="submission" date="2022-04" db="EMBL/GenBank/DDBJ databases">
        <title>Spirosoma sp. strain RP8 genome sequencing and assembly.</title>
        <authorList>
            <person name="Jung Y."/>
        </authorList>
    </citation>
    <scope>NUCLEOTIDE SEQUENCE [LARGE SCALE GENOMIC DNA]</scope>
    <source>
        <strain evidence="3 4">RP8</strain>
    </source>
</reference>
<dbReference type="InterPro" id="IPR036890">
    <property type="entry name" value="HATPase_C_sf"/>
</dbReference>
<keyword evidence="4" id="KW-1185">Reference proteome</keyword>
<evidence type="ECO:0000256" key="1">
    <source>
        <dbReference type="SAM" id="Phobius"/>
    </source>
</evidence>
<dbReference type="GO" id="GO:0016301">
    <property type="term" value="F:kinase activity"/>
    <property type="evidence" value="ECO:0007669"/>
    <property type="project" value="UniProtKB-KW"/>
</dbReference>
<dbReference type="PANTHER" id="PTHR34220:SF7">
    <property type="entry name" value="SENSOR HISTIDINE KINASE YPDA"/>
    <property type="match status" value="1"/>
</dbReference>
<keyword evidence="1" id="KW-0472">Membrane</keyword>
<dbReference type="PANTHER" id="PTHR34220">
    <property type="entry name" value="SENSOR HISTIDINE KINASE YPDA"/>
    <property type="match status" value="1"/>
</dbReference>
<evidence type="ECO:0000313" key="3">
    <source>
        <dbReference type="EMBL" id="MCK8493301.1"/>
    </source>
</evidence>
<feature type="transmembrane region" description="Helical" evidence="1">
    <location>
        <begin position="77"/>
        <end position="97"/>
    </location>
</feature>